<evidence type="ECO:0000313" key="2">
    <source>
        <dbReference type="Proteomes" id="UP000225553"/>
    </source>
</evidence>
<reference evidence="2" key="1">
    <citation type="submission" date="2017-07" db="EMBL/GenBank/DDBJ databases">
        <authorList>
            <person name="Putnam M.J."/>
            <person name="Sharma R."/>
            <person name="Kruger J.L."/>
            <person name="Berg J.A."/>
            <person name="Payne A.M."/>
            <person name="Fajardo C.P."/>
            <person name="Breakwell D.P."/>
            <person name="Hope S."/>
            <person name="Grose J.H."/>
        </authorList>
    </citation>
    <scope>NUCLEOTIDE SEQUENCE [LARGE SCALE GENOMIC DNA]</scope>
</reference>
<organism evidence="1 2">
    <name type="scientific">Erwinia phage vB_EamM_RisingSun</name>
    <dbReference type="NCBI Taxonomy" id="2026080"/>
    <lineage>
        <taxon>Viruses</taxon>
        <taxon>Duplodnaviria</taxon>
        <taxon>Heunggongvirae</taxon>
        <taxon>Uroviricota</taxon>
        <taxon>Caudoviricetes</taxon>
        <taxon>Chimalliviridae</taxon>
        <taxon>Risingsunvirus</taxon>
        <taxon>Risingsunvirus risingsun</taxon>
    </lineage>
</organism>
<evidence type="ECO:0000313" key="1">
    <source>
        <dbReference type="EMBL" id="ASU03511.1"/>
    </source>
</evidence>
<dbReference type="EMBL" id="MF459646">
    <property type="protein sequence ID" value="ASU03511.1"/>
    <property type="molecule type" value="Genomic_DNA"/>
</dbReference>
<keyword evidence="2" id="KW-1185">Reference proteome</keyword>
<dbReference type="Proteomes" id="UP000225553">
    <property type="component" value="Segment"/>
</dbReference>
<accession>A0A223LHL4</accession>
<protein>
    <submittedName>
        <fullName evidence="1">Uncharacterized protein</fullName>
    </submittedName>
</protein>
<sequence>MKNHGIIRRTPENSLHTFLVKLDADCVPEGDNRQIFAVIDRQFQTLGTARIKERRHGQYVFEMVIPNKATAAALYSLTDKENQSAGNIWGHSNRRCQDIFCIELGIMSQANNPESFGYREYNPIYRNLH</sequence>
<gene>
    <name evidence="1" type="ORF">RISINGSUN_159</name>
</gene>
<name>A0A223LHL4_9CAUD</name>
<proteinExistence type="predicted"/>